<dbReference type="EMBL" id="JARSFG010000012">
    <property type="protein sequence ID" value="MEC1178692.1"/>
    <property type="molecule type" value="Genomic_DNA"/>
</dbReference>
<evidence type="ECO:0000256" key="1">
    <source>
        <dbReference type="SAM" id="Phobius"/>
    </source>
</evidence>
<dbReference type="InterPro" id="IPR000160">
    <property type="entry name" value="GGDEF_dom"/>
</dbReference>
<feature type="transmembrane region" description="Helical" evidence="1">
    <location>
        <begin position="36"/>
        <end position="56"/>
    </location>
</feature>
<proteinExistence type="predicted"/>
<feature type="transmembrane region" description="Helical" evidence="1">
    <location>
        <begin position="63"/>
        <end position="85"/>
    </location>
</feature>
<dbReference type="NCBIfam" id="TIGR00254">
    <property type="entry name" value="GGDEF"/>
    <property type="match status" value="1"/>
</dbReference>
<sequence length="285" mass="33203">MRITTKGTKSMLLYGTLLLLLMQIPLFVLFDKGREGQILYLFLVVLVILTIWKGAITGLISSLILIFVSGSILLYMSIAGTISTINDAFSIQLFLVYGVLLLVLILCAGKVNELLLLQEQRISHLQQSVNRFVAIDVETGFDNETRMYLTVNEEMRRANRYKHQFIFILLRLENYKQFEQLYGVNEVQHLWKQLAEKVQQTVRQTDKKFRFGDNQIALLLTDTSDEFIDVVYEKLDYVLKNHQLLNGRLVTLSYKTSYFLYTSQVERSFEELLTDLEREMRTNEL</sequence>
<comment type="caution">
    <text evidence="3">The sequence shown here is derived from an EMBL/GenBank/DDBJ whole genome shotgun (WGS) entry which is preliminary data.</text>
</comment>
<dbReference type="SMART" id="SM00267">
    <property type="entry name" value="GGDEF"/>
    <property type="match status" value="1"/>
</dbReference>
<dbReference type="Gene3D" id="3.30.70.270">
    <property type="match status" value="1"/>
</dbReference>
<dbReference type="Pfam" id="PF00990">
    <property type="entry name" value="GGDEF"/>
    <property type="match status" value="1"/>
</dbReference>
<protein>
    <submittedName>
        <fullName evidence="3">Diguanylate cyclase</fullName>
        <ecNumber evidence="3">2.7.7.65</ecNumber>
    </submittedName>
</protein>
<keyword evidence="1" id="KW-0472">Membrane</keyword>
<evidence type="ECO:0000259" key="2">
    <source>
        <dbReference type="PROSITE" id="PS50887"/>
    </source>
</evidence>
<dbReference type="SUPFAM" id="SSF55073">
    <property type="entry name" value="Nucleotide cyclase"/>
    <property type="match status" value="1"/>
</dbReference>
<name>A0AAW9NQS5_9BACL</name>
<dbReference type="PROSITE" id="PS50887">
    <property type="entry name" value="GGDEF"/>
    <property type="match status" value="1"/>
</dbReference>
<feature type="transmembrane region" description="Helical" evidence="1">
    <location>
        <begin position="12"/>
        <end position="30"/>
    </location>
</feature>
<gene>
    <name evidence="3" type="ORF">P9B03_09380</name>
</gene>
<keyword evidence="1" id="KW-1133">Transmembrane helix</keyword>
<feature type="transmembrane region" description="Helical" evidence="1">
    <location>
        <begin position="91"/>
        <end position="111"/>
    </location>
</feature>
<evidence type="ECO:0000313" key="3">
    <source>
        <dbReference type="EMBL" id="MEC1178692.1"/>
    </source>
</evidence>
<keyword evidence="3" id="KW-0808">Transferase</keyword>
<dbReference type="GO" id="GO:0052621">
    <property type="term" value="F:diguanylate cyclase activity"/>
    <property type="evidence" value="ECO:0007669"/>
    <property type="project" value="UniProtKB-EC"/>
</dbReference>
<reference evidence="3 4" key="1">
    <citation type="submission" date="2023-03" db="EMBL/GenBank/DDBJ databases">
        <title>Bacillus Genome Sequencing.</title>
        <authorList>
            <person name="Dunlap C."/>
        </authorList>
    </citation>
    <scope>NUCLEOTIDE SEQUENCE [LARGE SCALE GENOMIC DNA]</scope>
    <source>
        <strain evidence="3 4">B-59205</strain>
    </source>
</reference>
<accession>A0AAW9NQS5</accession>
<dbReference type="AlphaFoldDB" id="A0AAW9NQS5"/>
<organism evidence="3 4">
    <name type="scientific">Metasolibacillus meyeri</name>
    <dbReference type="NCBI Taxonomy" id="1071052"/>
    <lineage>
        <taxon>Bacteria</taxon>
        <taxon>Bacillati</taxon>
        <taxon>Bacillota</taxon>
        <taxon>Bacilli</taxon>
        <taxon>Bacillales</taxon>
        <taxon>Caryophanaceae</taxon>
        <taxon>Metasolibacillus</taxon>
    </lineage>
</organism>
<dbReference type="InterPro" id="IPR043128">
    <property type="entry name" value="Rev_trsase/Diguanyl_cyclase"/>
</dbReference>
<dbReference type="RefSeq" id="WP_326123169.1">
    <property type="nucleotide sequence ID" value="NZ_JARSFG010000012.1"/>
</dbReference>
<keyword evidence="1" id="KW-0812">Transmembrane</keyword>
<dbReference type="Proteomes" id="UP001344888">
    <property type="component" value="Unassembled WGS sequence"/>
</dbReference>
<keyword evidence="3" id="KW-0548">Nucleotidyltransferase</keyword>
<keyword evidence="4" id="KW-1185">Reference proteome</keyword>
<evidence type="ECO:0000313" key="4">
    <source>
        <dbReference type="Proteomes" id="UP001344888"/>
    </source>
</evidence>
<feature type="domain" description="GGDEF" evidence="2">
    <location>
        <begin position="163"/>
        <end position="285"/>
    </location>
</feature>
<dbReference type="InterPro" id="IPR029787">
    <property type="entry name" value="Nucleotide_cyclase"/>
</dbReference>
<dbReference type="EC" id="2.7.7.65" evidence="3"/>